<keyword evidence="2" id="KW-1185">Reference proteome</keyword>
<proteinExistence type="predicted"/>
<sequence length="81" mass="9379">MAVHNRYLEELGKELEPVESTPLNLGLRLICQPALFIHICGPDHVVQLFRPQSCNKKILRRKTMTKTKTQLRSINHNMILC</sequence>
<evidence type="ECO:0000313" key="2">
    <source>
        <dbReference type="Proteomes" id="UP001055811"/>
    </source>
</evidence>
<organism evidence="1 2">
    <name type="scientific">Cichorium intybus</name>
    <name type="common">Chicory</name>
    <dbReference type="NCBI Taxonomy" id="13427"/>
    <lineage>
        <taxon>Eukaryota</taxon>
        <taxon>Viridiplantae</taxon>
        <taxon>Streptophyta</taxon>
        <taxon>Embryophyta</taxon>
        <taxon>Tracheophyta</taxon>
        <taxon>Spermatophyta</taxon>
        <taxon>Magnoliopsida</taxon>
        <taxon>eudicotyledons</taxon>
        <taxon>Gunneridae</taxon>
        <taxon>Pentapetalae</taxon>
        <taxon>asterids</taxon>
        <taxon>campanulids</taxon>
        <taxon>Asterales</taxon>
        <taxon>Asteraceae</taxon>
        <taxon>Cichorioideae</taxon>
        <taxon>Cichorieae</taxon>
        <taxon>Cichoriinae</taxon>
        <taxon>Cichorium</taxon>
    </lineage>
</organism>
<gene>
    <name evidence="1" type="ORF">L2E82_06456</name>
</gene>
<dbReference type="Proteomes" id="UP001055811">
    <property type="component" value="Linkage Group LG01"/>
</dbReference>
<accession>A0ACB9HB73</accession>
<reference evidence="1 2" key="2">
    <citation type="journal article" date="2022" name="Mol. Ecol. Resour.">
        <title>The genomes of chicory, endive, great burdock and yacon provide insights into Asteraceae paleo-polyploidization history and plant inulin production.</title>
        <authorList>
            <person name="Fan W."/>
            <person name="Wang S."/>
            <person name="Wang H."/>
            <person name="Wang A."/>
            <person name="Jiang F."/>
            <person name="Liu H."/>
            <person name="Zhao H."/>
            <person name="Xu D."/>
            <person name="Zhang Y."/>
        </authorList>
    </citation>
    <scope>NUCLEOTIDE SEQUENCE [LARGE SCALE GENOMIC DNA]</scope>
    <source>
        <strain evidence="2">cv. Punajuju</strain>
        <tissue evidence="1">Leaves</tissue>
    </source>
</reference>
<comment type="caution">
    <text evidence="1">The sequence shown here is derived from an EMBL/GenBank/DDBJ whole genome shotgun (WGS) entry which is preliminary data.</text>
</comment>
<name>A0ACB9HB73_CICIN</name>
<reference evidence="2" key="1">
    <citation type="journal article" date="2022" name="Mol. Ecol. Resour.">
        <title>The genomes of chicory, endive, great burdock and yacon provide insights into Asteraceae palaeo-polyploidization history and plant inulin production.</title>
        <authorList>
            <person name="Fan W."/>
            <person name="Wang S."/>
            <person name="Wang H."/>
            <person name="Wang A."/>
            <person name="Jiang F."/>
            <person name="Liu H."/>
            <person name="Zhao H."/>
            <person name="Xu D."/>
            <person name="Zhang Y."/>
        </authorList>
    </citation>
    <scope>NUCLEOTIDE SEQUENCE [LARGE SCALE GENOMIC DNA]</scope>
    <source>
        <strain evidence="2">cv. Punajuju</strain>
    </source>
</reference>
<protein>
    <submittedName>
        <fullName evidence="1">Uncharacterized protein</fullName>
    </submittedName>
</protein>
<dbReference type="EMBL" id="CM042009">
    <property type="protein sequence ID" value="KAI3792573.1"/>
    <property type="molecule type" value="Genomic_DNA"/>
</dbReference>
<evidence type="ECO:0000313" key="1">
    <source>
        <dbReference type="EMBL" id="KAI3792573.1"/>
    </source>
</evidence>